<sequence>MRGYVLGAVLLAACGWGYLQTKKLSDGGIEAYYRADAETTFTHDPDASCALIADDFRGSSSGTLNGTAVAQNAIGKTQFCDQQKKFSDVLANFKKRVGRDADVSYATNFDTPVYAADHRSATVRVSYTYSLLGGRLLNITGTRVDTLVKRDGKVLLLATEDHMTGTMGAR</sequence>
<evidence type="ECO:0000313" key="1">
    <source>
        <dbReference type="EMBL" id="APG03020.1"/>
    </source>
</evidence>
<evidence type="ECO:0008006" key="3">
    <source>
        <dbReference type="Google" id="ProtNLM"/>
    </source>
</evidence>
<dbReference type="AlphaFoldDB" id="A0A1L3EPS1"/>
<dbReference type="RefSeq" id="WP_071924868.1">
    <property type="nucleotide sequence ID" value="NZ_CP017480.1"/>
</dbReference>
<reference evidence="2" key="1">
    <citation type="submission" date="2016-09" db="EMBL/GenBank/DDBJ databases">
        <authorList>
            <person name="Lysoe E."/>
        </authorList>
    </citation>
    <scope>NUCLEOTIDE SEQUENCE [LARGE SCALE GENOMIC DNA]</scope>
    <source>
        <strain evidence="2">LJ96T</strain>
    </source>
</reference>
<dbReference type="KEGG" id="lrz:BJI69_03260"/>
<dbReference type="Proteomes" id="UP000182987">
    <property type="component" value="Chromosome"/>
</dbReference>
<organism evidence="1 2">
    <name type="scientific">Luteibacter rhizovicinus DSM 16549</name>
    <dbReference type="NCBI Taxonomy" id="1440763"/>
    <lineage>
        <taxon>Bacteria</taxon>
        <taxon>Pseudomonadati</taxon>
        <taxon>Pseudomonadota</taxon>
        <taxon>Gammaproteobacteria</taxon>
        <taxon>Lysobacterales</taxon>
        <taxon>Rhodanobacteraceae</taxon>
        <taxon>Luteibacter</taxon>
    </lineage>
</organism>
<accession>A0A1L3EPS1</accession>
<dbReference type="OrthoDB" id="8810923at2"/>
<protein>
    <recommendedName>
        <fullName evidence="3">SnoaL-like domain-containing protein</fullName>
    </recommendedName>
</protein>
<evidence type="ECO:0000313" key="2">
    <source>
        <dbReference type="Proteomes" id="UP000182987"/>
    </source>
</evidence>
<gene>
    <name evidence="1" type="ORF">BJI69_03260</name>
</gene>
<dbReference type="EMBL" id="CP017480">
    <property type="protein sequence ID" value="APG03020.1"/>
    <property type="molecule type" value="Genomic_DNA"/>
</dbReference>
<proteinExistence type="predicted"/>
<keyword evidence="2" id="KW-1185">Reference proteome</keyword>
<name>A0A1L3EPS1_9GAMM</name>